<dbReference type="STRING" id="749222.Nitsa_0316"/>
<dbReference type="KEGG" id="nsa:Nitsa_0316"/>
<evidence type="ECO:0000313" key="3">
    <source>
        <dbReference type="Proteomes" id="UP000008633"/>
    </source>
</evidence>
<dbReference type="OrthoDB" id="1488570at2"/>
<dbReference type="InterPro" id="IPR036460">
    <property type="entry name" value="Cu_amine_oxidase_C_sf"/>
</dbReference>
<dbReference type="GO" id="GO:0048038">
    <property type="term" value="F:quinone binding"/>
    <property type="evidence" value="ECO:0007669"/>
    <property type="project" value="InterPro"/>
</dbReference>
<dbReference type="Proteomes" id="UP000008633">
    <property type="component" value="Chromosome"/>
</dbReference>
<sequence length="639" mass="71758">MKKENKIALVILVAGIVAAVIFWFVGPKSASPSPSTPATAASAPTSAPAERIILPEYNASVYADIPEVRRYLKELKESIRRGEGFLPLSDNELDERARRVQQLLLHDPKFLADTRSGGKILHNDMMRILPALVSALPDKLRPICSKHHCYQAEKYNFVTNTTTRAIVDSDGMKVLSVERFPQSQPDISLRLTRIAKAIALKAPEVRRELGHTPAPDEITMANVRGTMKESPCEDSTHLCVAPTFAQPDKAQALWAVVDLTRMRLAAAKWAGLGKTTTPACISERALQNRYIMENFCQKDQHIERDGWKITYHLTGSDGLEIRDVSFRGHPVLRSAKIVDWHVAYQERGGERLDTSHPVTLAGHRVEFVRGEGDRYLFGYNDAMGCPMFSTSVVLAFNGPQIRDLPGGKGFMLTQDFRNPKWPMACNYRYENRYEFYKDGSFRVVGVNKGRGCADHAIYRPVMRIDTDLGDGEHESFADYNGSGWHLWEHEGVSRTDEVSDAYLGRFPYRIAPVNDPAAGYYIEPNHGQFHDGSRGDHASLFVTRFHREEGDTDMLTLGSCCKLDEDGPERFITPPESIAGGANLVLWYIPRIRNDDRPGHEYCWADTVIGEDGNMHVRVWPCTVGPRFVPVSSVKEEKR</sequence>
<evidence type="ECO:0000256" key="1">
    <source>
        <dbReference type="SAM" id="Phobius"/>
    </source>
</evidence>
<proteinExistence type="predicted"/>
<dbReference type="EMBL" id="CP002452">
    <property type="protein sequence ID" value="ADV45587.1"/>
    <property type="molecule type" value="Genomic_DNA"/>
</dbReference>
<dbReference type="RefSeq" id="WP_013553284.1">
    <property type="nucleotide sequence ID" value="NC_014935.1"/>
</dbReference>
<feature type="transmembrane region" description="Helical" evidence="1">
    <location>
        <begin position="7"/>
        <end position="26"/>
    </location>
</feature>
<dbReference type="GO" id="GO:0008131">
    <property type="term" value="F:primary methylamine oxidase activity"/>
    <property type="evidence" value="ECO:0007669"/>
    <property type="project" value="InterPro"/>
</dbReference>
<dbReference type="HOGENOM" id="CLU_487325_0_0_7"/>
<dbReference type="GO" id="GO:0005507">
    <property type="term" value="F:copper ion binding"/>
    <property type="evidence" value="ECO:0007669"/>
    <property type="project" value="InterPro"/>
</dbReference>
<accession>E6WZK7</accession>
<keyword evidence="3" id="KW-1185">Reference proteome</keyword>
<keyword evidence="1" id="KW-0812">Transmembrane</keyword>
<keyword evidence="1" id="KW-1133">Transmembrane helix</keyword>
<name>E6WZK7_NITSE</name>
<dbReference type="GO" id="GO:0009308">
    <property type="term" value="P:amine metabolic process"/>
    <property type="evidence" value="ECO:0007669"/>
    <property type="project" value="InterPro"/>
</dbReference>
<reference evidence="3" key="2">
    <citation type="submission" date="2011-01" db="EMBL/GenBank/DDBJ databases">
        <title>The complete genome of Nitratifractor salsuginis DSM 16511.</title>
        <authorList>
            <consortium name="US DOE Joint Genome Institute (JGI-PGF)"/>
            <person name="Lucas S."/>
            <person name="Copeland A."/>
            <person name="Lapidus A."/>
            <person name="Bruce D."/>
            <person name="Goodwin L."/>
            <person name="Pitluck S."/>
            <person name="Kyrpides N."/>
            <person name="Mavromatis K."/>
            <person name="Ivanova N."/>
            <person name="Mikhailova N."/>
            <person name="Zeytun A."/>
            <person name="Detter J.C."/>
            <person name="Tapia R."/>
            <person name="Han C."/>
            <person name="Land M."/>
            <person name="Hauser L."/>
            <person name="Markowitz V."/>
            <person name="Cheng J.-F."/>
            <person name="Hugenholtz P."/>
            <person name="Woyke T."/>
            <person name="Wu D."/>
            <person name="Tindall B."/>
            <person name="Schuetze A."/>
            <person name="Brambilla E."/>
            <person name="Klenk H.-P."/>
            <person name="Eisen J.A."/>
        </authorList>
    </citation>
    <scope>NUCLEOTIDE SEQUENCE [LARGE SCALE GENOMIC DNA]</scope>
    <source>
        <strain evidence="3">DSM 16511 / JCM 12458 / E9I37-1</strain>
    </source>
</reference>
<dbReference type="eggNOG" id="ENOG502Z8Z4">
    <property type="taxonomic scope" value="Bacteria"/>
</dbReference>
<reference evidence="2 3" key="1">
    <citation type="journal article" date="2011" name="Stand. Genomic Sci.">
        <title>Complete genome sequence of Nitratifractor salsuginis type strain (E9I37-1).</title>
        <authorList>
            <person name="Anderson I."/>
            <person name="Sikorski J."/>
            <person name="Zeytun A."/>
            <person name="Nolan M."/>
            <person name="Lapidus A."/>
            <person name="Lucas S."/>
            <person name="Hammon N."/>
            <person name="Deshpande S."/>
            <person name="Cheng J.F."/>
            <person name="Tapia R."/>
            <person name="Han C."/>
            <person name="Goodwin L."/>
            <person name="Pitluck S."/>
            <person name="Liolios K."/>
            <person name="Pagani I."/>
            <person name="Ivanova N."/>
            <person name="Huntemann M."/>
            <person name="Mavromatis K."/>
            <person name="Ovchinikova G."/>
            <person name="Pati A."/>
            <person name="Chen A."/>
            <person name="Palaniappan K."/>
            <person name="Land M."/>
            <person name="Hauser L."/>
            <person name="Brambilla E.M."/>
            <person name="Ngatchou-Djao O.D."/>
            <person name="Rohde M."/>
            <person name="Tindall B.J."/>
            <person name="Goker M."/>
            <person name="Detter J.C."/>
            <person name="Woyke T."/>
            <person name="Bristow J."/>
            <person name="Eisen J.A."/>
            <person name="Markowitz V."/>
            <person name="Hugenholtz P."/>
            <person name="Klenk H.P."/>
            <person name="Kyrpides N.C."/>
        </authorList>
    </citation>
    <scope>NUCLEOTIDE SEQUENCE [LARGE SCALE GENOMIC DNA]</scope>
    <source>
        <strain evidence="3">DSM 16511 / JCM 12458 / E9I37-1</strain>
    </source>
</reference>
<keyword evidence="1" id="KW-0472">Membrane</keyword>
<gene>
    <name evidence="2" type="ordered locus">Nitsa_0316</name>
</gene>
<protein>
    <submittedName>
        <fullName evidence="2">Uncharacterized protein</fullName>
    </submittedName>
</protein>
<dbReference type="AlphaFoldDB" id="E6WZK7"/>
<evidence type="ECO:0000313" key="2">
    <source>
        <dbReference type="EMBL" id="ADV45587.1"/>
    </source>
</evidence>
<dbReference type="SUPFAM" id="SSF49998">
    <property type="entry name" value="Amine oxidase catalytic domain"/>
    <property type="match status" value="1"/>
</dbReference>
<organism evidence="2 3">
    <name type="scientific">Nitratifractor salsuginis (strain DSM 16511 / JCM 12458 / E9I37-1)</name>
    <dbReference type="NCBI Taxonomy" id="749222"/>
    <lineage>
        <taxon>Bacteria</taxon>
        <taxon>Pseudomonadati</taxon>
        <taxon>Campylobacterota</taxon>
        <taxon>Epsilonproteobacteria</taxon>
        <taxon>Campylobacterales</taxon>
        <taxon>Sulfurovaceae</taxon>
        <taxon>Nitratifractor</taxon>
    </lineage>
</organism>